<name>A0A8X6HIK8_TRICU</name>
<keyword evidence="3" id="KW-1185">Reference proteome</keyword>
<keyword evidence="1" id="KW-0732">Signal</keyword>
<dbReference type="AlphaFoldDB" id="A0A8X6HIK8"/>
<comment type="caution">
    <text evidence="2">The sequence shown here is derived from an EMBL/GenBank/DDBJ whole genome shotgun (WGS) entry which is preliminary data.</text>
</comment>
<evidence type="ECO:0000313" key="2">
    <source>
        <dbReference type="EMBL" id="GFR23658.1"/>
    </source>
</evidence>
<feature type="signal peptide" evidence="1">
    <location>
        <begin position="1"/>
        <end position="22"/>
    </location>
</feature>
<evidence type="ECO:0000313" key="3">
    <source>
        <dbReference type="Proteomes" id="UP000887116"/>
    </source>
</evidence>
<feature type="chain" id="PRO_5036505398" evidence="1">
    <location>
        <begin position="23"/>
        <end position="57"/>
    </location>
</feature>
<gene>
    <name evidence="2" type="ORF">TNCT_438631</name>
</gene>
<feature type="non-terminal residue" evidence="2">
    <location>
        <position position="1"/>
    </location>
</feature>
<reference evidence="2" key="1">
    <citation type="submission" date="2020-07" db="EMBL/GenBank/DDBJ databases">
        <title>Multicomponent nature underlies the extraordinary mechanical properties of spider dragline silk.</title>
        <authorList>
            <person name="Kono N."/>
            <person name="Nakamura H."/>
            <person name="Mori M."/>
            <person name="Yoshida Y."/>
            <person name="Ohtoshi R."/>
            <person name="Malay A.D."/>
            <person name="Moran D.A.P."/>
            <person name="Tomita M."/>
            <person name="Numata K."/>
            <person name="Arakawa K."/>
        </authorList>
    </citation>
    <scope>NUCLEOTIDE SEQUENCE</scope>
</reference>
<organism evidence="2 3">
    <name type="scientific">Trichonephila clavata</name>
    <name type="common">Joro spider</name>
    <name type="synonym">Nephila clavata</name>
    <dbReference type="NCBI Taxonomy" id="2740835"/>
    <lineage>
        <taxon>Eukaryota</taxon>
        <taxon>Metazoa</taxon>
        <taxon>Ecdysozoa</taxon>
        <taxon>Arthropoda</taxon>
        <taxon>Chelicerata</taxon>
        <taxon>Arachnida</taxon>
        <taxon>Araneae</taxon>
        <taxon>Araneomorphae</taxon>
        <taxon>Entelegynae</taxon>
        <taxon>Araneoidea</taxon>
        <taxon>Nephilidae</taxon>
        <taxon>Trichonephila</taxon>
    </lineage>
</organism>
<proteinExistence type="predicted"/>
<evidence type="ECO:0000256" key="1">
    <source>
        <dbReference type="SAM" id="SignalP"/>
    </source>
</evidence>
<sequence length="57" mass="6402">MMTKKAFVIFGLLTYCLELAYSESTQEASKCDESLAQIMCKESKKEVLDCAELMPSD</sequence>
<protein>
    <submittedName>
        <fullName evidence="2">Uncharacterized protein</fullName>
    </submittedName>
</protein>
<accession>A0A8X6HIK8</accession>
<dbReference type="EMBL" id="BMAO01018464">
    <property type="protein sequence ID" value="GFR23658.1"/>
    <property type="molecule type" value="Genomic_DNA"/>
</dbReference>
<dbReference type="Proteomes" id="UP000887116">
    <property type="component" value="Unassembled WGS sequence"/>
</dbReference>